<name>A0A7M2RGT2_9FIRM</name>
<feature type="modified residue" description="4-aspartylphosphate" evidence="3">
    <location>
        <position position="60"/>
    </location>
</feature>
<dbReference type="InterPro" id="IPR001789">
    <property type="entry name" value="Sig_transdc_resp-reg_receiver"/>
</dbReference>
<evidence type="ECO:0000256" key="1">
    <source>
        <dbReference type="ARBA" id="ARBA00018672"/>
    </source>
</evidence>
<dbReference type="InterPro" id="IPR046947">
    <property type="entry name" value="LytR-like"/>
</dbReference>
<dbReference type="Proteomes" id="UP000593601">
    <property type="component" value="Chromosome"/>
</dbReference>
<dbReference type="InterPro" id="IPR011006">
    <property type="entry name" value="CheY-like_superfamily"/>
</dbReference>
<dbReference type="AlphaFoldDB" id="A0A7M2RGT2"/>
<dbReference type="Gene3D" id="3.40.50.2300">
    <property type="match status" value="1"/>
</dbReference>
<protein>
    <recommendedName>
        <fullName evidence="1">Stage 0 sporulation protein A homolog</fullName>
    </recommendedName>
</protein>
<dbReference type="Gene3D" id="2.40.50.1020">
    <property type="entry name" value="LytTr DNA-binding domain"/>
    <property type="match status" value="1"/>
</dbReference>
<sequence length="249" mass="29681">MINIAFCDDDNYFLKSVLPVIHAEFKKYKVNINFKEYQSGKKLVDEFRANIPYFDIIFLDIDMPDMNGKIVAQKLRALDKNFKLIFMTAYEHEALNMFQHDIIGFLPKNNLKKYLGDTVKRVVKKIKEEKPEIQFFQVYGEKNADKILELKLPLNNIIYFEVINREIYMYTVYGKFRLYHYKFSDIVRKFIALEFLDIHRTCIVNAKFVISVGETTVYLDNGQELIMSRRKRKQVLDSFLDDIYREGQL</sequence>
<reference evidence="5 6" key="1">
    <citation type="submission" date="2020-10" db="EMBL/GenBank/DDBJ databases">
        <title>Blautia liquoris sp.nov., isolated from the mud in a fermentation cellar used for the production of Chinese strong-flavoured liquor.</title>
        <authorList>
            <person name="Lu L."/>
        </authorList>
    </citation>
    <scope>NUCLEOTIDE SEQUENCE [LARGE SCALE GENOMIC DNA]</scope>
    <source>
        <strain evidence="5 6">LZLJ-3</strain>
    </source>
</reference>
<dbReference type="SUPFAM" id="SSF52172">
    <property type="entry name" value="CheY-like"/>
    <property type="match status" value="1"/>
</dbReference>
<dbReference type="GO" id="GO:0000156">
    <property type="term" value="F:phosphorelay response regulator activity"/>
    <property type="evidence" value="ECO:0007669"/>
    <property type="project" value="InterPro"/>
</dbReference>
<evidence type="ECO:0000259" key="4">
    <source>
        <dbReference type="PROSITE" id="PS50110"/>
    </source>
</evidence>
<gene>
    <name evidence="5" type="ORF">INP51_00690</name>
</gene>
<evidence type="ECO:0000256" key="2">
    <source>
        <dbReference type="ARBA" id="ARBA00024867"/>
    </source>
</evidence>
<dbReference type="SMART" id="SM00850">
    <property type="entry name" value="LytTR"/>
    <property type="match status" value="1"/>
</dbReference>
<dbReference type="Pfam" id="PF00072">
    <property type="entry name" value="Response_reg"/>
    <property type="match status" value="1"/>
</dbReference>
<feature type="domain" description="Response regulatory" evidence="4">
    <location>
        <begin position="3"/>
        <end position="123"/>
    </location>
</feature>
<dbReference type="RefSeq" id="WP_193735856.1">
    <property type="nucleotide sequence ID" value="NZ_CP063304.1"/>
</dbReference>
<keyword evidence="6" id="KW-1185">Reference proteome</keyword>
<proteinExistence type="predicted"/>
<dbReference type="EMBL" id="CP063304">
    <property type="protein sequence ID" value="QOV19536.1"/>
    <property type="molecule type" value="Genomic_DNA"/>
</dbReference>
<evidence type="ECO:0000313" key="5">
    <source>
        <dbReference type="EMBL" id="QOV19536.1"/>
    </source>
</evidence>
<dbReference type="PANTHER" id="PTHR37299">
    <property type="entry name" value="TRANSCRIPTIONAL REGULATOR-RELATED"/>
    <property type="match status" value="1"/>
</dbReference>
<dbReference type="Pfam" id="PF04397">
    <property type="entry name" value="LytTR"/>
    <property type="match status" value="1"/>
</dbReference>
<dbReference type="SMART" id="SM00448">
    <property type="entry name" value="REC"/>
    <property type="match status" value="1"/>
</dbReference>
<dbReference type="PANTHER" id="PTHR37299:SF1">
    <property type="entry name" value="STAGE 0 SPORULATION PROTEIN A HOMOLOG"/>
    <property type="match status" value="1"/>
</dbReference>
<dbReference type="KEGG" id="bliq:INP51_00690"/>
<accession>A0A7M2RGT2</accession>
<dbReference type="PROSITE" id="PS50110">
    <property type="entry name" value="RESPONSE_REGULATORY"/>
    <property type="match status" value="1"/>
</dbReference>
<dbReference type="GO" id="GO:0003677">
    <property type="term" value="F:DNA binding"/>
    <property type="evidence" value="ECO:0007669"/>
    <property type="project" value="InterPro"/>
</dbReference>
<keyword evidence="3" id="KW-0597">Phosphoprotein</keyword>
<evidence type="ECO:0000313" key="6">
    <source>
        <dbReference type="Proteomes" id="UP000593601"/>
    </source>
</evidence>
<comment type="function">
    <text evidence="2">May play the central regulatory role in sporulation. It may be an element of the effector pathway responsible for the activation of sporulation genes in response to nutritional stress. Spo0A may act in concert with spo0H (a sigma factor) to control the expression of some genes that are critical to the sporulation process.</text>
</comment>
<organism evidence="5 6">
    <name type="scientific">Blautia liquoris</name>
    <dbReference type="NCBI Taxonomy" id="2779518"/>
    <lineage>
        <taxon>Bacteria</taxon>
        <taxon>Bacillati</taxon>
        <taxon>Bacillota</taxon>
        <taxon>Clostridia</taxon>
        <taxon>Lachnospirales</taxon>
        <taxon>Lachnospiraceae</taxon>
        <taxon>Blautia</taxon>
    </lineage>
</organism>
<evidence type="ECO:0000256" key="3">
    <source>
        <dbReference type="PROSITE-ProRule" id="PRU00169"/>
    </source>
</evidence>
<dbReference type="InterPro" id="IPR007492">
    <property type="entry name" value="LytTR_DNA-bd_dom"/>
</dbReference>